<dbReference type="Pfam" id="PF00582">
    <property type="entry name" value="Usp"/>
    <property type="match status" value="2"/>
</dbReference>
<sequence length="283" mass="31243">MNKIITCIDGSVYTDDVCKAGIWAAKKLNKSMLFLYAIEKQNAAVIDDLSGIIGFGATTALLSEMATLDEQRSKLALQIGKEMLDHASVFASQQGCKSIESKQRHSGIVEAICDLEDAARLIVIGRSGKTHEQNFKAIGSHIEQVIRHVHTPILIANRHFSEPNNFMLAYDGRETADKMVKQIIAGGLLHHLTCHLVTVENGKHDLLEKFKRTEALLIESGFEVKSSILEGNIFSSLMAYKAKNEIEMLVMGAFSHSKIAHAFLGSNTLKMIENTQLPLVILR</sequence>
<proteinExistence type="inferred from homology"/>
<organism evidence="3 4">
    <name type="scientific">Pseudoalteromonas rhizosphaerae</name>
    <dbReference type="NCBI Taxonomy" id="2518973"/>
    <lineage>
        <taxon>Bacteria</taxon>
        <taxon>Pseudomonadati</taxon>
        <taxon>Pseudomonadota</taxon>
        <taxon>Gammaproteobacteria</taxon>
        <taxon>Alteromonadales</taxon>
        <taxon>Pseudoalteromonadaceae</taxon>
        <taxon>Pseudoalteromonas</taxon>
    </lineage>
</organism>
<dbReference type="Proteomes" id="UP001620262">
    <property type="component" value="Unassembled WGS sequence"/>
</dbReference>
<feature type="domain" description="UspA" evidence="2">
    <location>
        <begin position="2"/>
        <end position="155"/>
    </location>
</feature>
<evidence type="ECO:0000313" key="3">
    <source>
        <dbReference type="EMBL" id="MFK3864265.1"/>
    </source>
</evidence>
<dbReference type="PANTHER" id="PTHR46268">
    <property type="entry name" value="STRESS RESPONSE PROTEIN NHAX"/>
    <property type="match status" value="1"/>
</dbReference>
<name>A0ABW8KZC5_9GAMM</name>
<accession>A0ABW8KZC5</accession>
<dbReference type="EMBL" id="JBJDOT010000012">
    <property type="protein sequence ID" value="MFK3864265.1"/>
    <property type="molecule type" value="Genomic_DNA"/>
</dbReference>
<dbReference type="Gene3D" id="3.40.50.12370">
    <property type="match status" value="1"/>
</dbReference>
<evidence type="ECO:0000259" key="2">
    <source>
        <dbReference type="Pfam" id="PF00582"/>
    </source>
</evidence>
<comment type="similarity">
    <text evidence="1">Belongs to the universal stress protein A family.</text>
</comment>
<dbReference type="CDD" id="cd00293">
    <property type="entry name" value="USP-like"/>
    <property type="match status" value="2"/>
</dbReference>
<dbReference type="RefSeq" id="WP_404675360.1">
    <property type="nucleotide sequence ID" value="NZ_JBJDOT010000012.1"/>
</dbReference>
<dbReference type="InterPro" id="IPR006016">
    <property type="entry name" value="UspA"/>
</dbReference>
<evidence type="ECO:0000256" key="1">
    <source>
        <dbReference type="ARBA" id="ARBA00008791"/>
    </source>
</evidence>
<comment type="caution">
    <text evidence="3">The sequence shown here is derived from an EMBL/GenBank/DDBJ whole genome shotgun (WGS) entry which is preliminary data.</text>
</comment>
<feature type="domain" description="UspA" evidence="2">
    <location>
        <begin position="211"/>
        <end position="283"/>
    </location>
</feature>
<dbReference type="SUPFAM" id="SSF52402">
    <property type="entry name" value="Adenine nucleotide alpha hydrolases-like"/>
    <property type="match status" value="2"/>
</dbReference>
<dbReference type="InterPro" id="IPR006015">
    <property type="entry name" value="Universal_stress_UspA"/>
</dbReference>
<evidence type="ECO:0000313" key="4">
    <source>
        <dbReference type="Proteomes" id="UP001620262"/>
    </source>
</evidence>
<dbReference type="PANTHER" id="PTHR46268:SF6">
    <property type="entry name" value="UNIVERSAL STRESS PROTEIN UP12"/>
    <property type="match status" value="1"/>
</dbReference>
<gene>
    <name evidence="3" type="ORF">ACI2JU_10295</name>
</gene>
<reference evidence="3 4" key="1">
    <citation type="submission" date="2024-11" db="EMBL/GenBank/DDBJ databases">
        <title>The Natural Products Discovery Center: Release of the First 8490 Sequenced Strains for Exploring Actinobacteria Biosynthetic Diversity.</title>
        <authorList>
            <person name="Kalkreuter E."/>
            <person name="Kautsar S.A."/>
            <person name="Yang D."/>
            <person name="Bader C.D."/>
            <person name="Teijaro C.N."/>
            <person name="Fluegel L."/>
            <person name="Davis C.M."/>
            <person name="Simpson J.R."/>
            <person name="Lauterbach L."/>
            <person name="Steele A.D."/>
            <person name="Gui C."/>
            <person name="Meng S."/>
            <person name="Li G."/>
            <person name="Viehrig K."/>
            <person name="Ye F."/>
            <person name="Su P."/>
            <person name="Kiefer A.F."/>
            <person name="Nichols A."/>
            <person name="Cepeda A.J."/>
            <person name="Yan W."/>
            <person name="Fan B."/>
            <person name="Jiang Y."/>
            <person name="Adhikari A."/>
            <person name="Zheng C.-J."/>
            <person name="Schuster L."/>
            <person name="Cowan T.M."/>
            <person name="Smanski M.J."/>
            <person name="Chevrette M.G."/>
            <person name="De Carvalho L.P.S."/>
            <person name="Shen B."/>
        </authorList>
    </citation>
    <scope>NUCLEOTIDE SEQUENCE [LARGE SCALE GENOMIC DNA]</scope>
    <source>
        <strain evidence="3 4">NPDC078403</strain>
    </source>
</reference>
<dbReference type="PRINTS" id="PR01438">
    <property type="entry name" value="UNVRSLSTRESS"/>
</dbReference>
<protein>
    <submittedName>
        <fullName evidence="3">Universal stress protein</fullName>
    </submittedName>
</protein>
<keyword evidence="4" id="KW-1185">Reference proteome</keyword>